<dbReference type="OrthoDB" id="10495867at2759"/>
<gene>
    <name evidence="2" type="ORF">N7463_003160</name>
</gene>
<dbReference type="EMBL" id="JAPWDS010000002">
    <property type="protein sequence ID" value="KAJ5513608.1"/>
    <property type="molecule type" value="Genomic_DNA"/>
</dbReference>
<accession>A0A9W9Y0K4</accession>
<dbReference type="AlphaFoldDB" id="A0A9W9Y0K4"/>
<name>A0A9W9Y0K4_9EURO</name>
<evidence type="ECO:0000313" key="2">
    <source>
        <dbReference type="EMBL" id="KAJ5513608.1"/>
    </source>
</evidence>
<protein>
    <submittedName>
        <fullName evidence="2">Uncharacterized protein</fullName>
    </submittedName>
</protein>
<proteinExistence type="predicted"/>
<reference evidence="2" key="1">
    <citation type="submission" date="2022-12" db="EMBL/GenBank/DDBJ databases">
        <authorList>
            <person name="Petersen C."/>
        </authorList>
    </citation>
    <scope>NUCLEOTIDE SEQUENCE</scope>
    <source>
        <strain evidence="2">IBT 29495</strain>
    </source>
</reference>
<organism evidence="2 3">
    <name type="scientific">Penicillium fimorum</name>
    <dbReference type="NCBI Taxonomy" id="1882269"/>
    <lineage>
        <taxon>Eukaryota</taxon>
        <taxon>Fungi</taxon>
        <taxon>Dikarya</taxon>
        <taxon>Ascomycota</taxon>
        <taxon>Pezizomycotina</taxon>
        <taxon>Eurotiomycetes</taxon>
        <taxon>Eurotiomycetidae</taxon>
        <taxon>Eurotiales</taxon>
        <taxon>Aspergillaceae</taxon>
        <taxon>Penicillium</taxon>
    </lineage>
</organism>
<feature type="region of interest" description="Disordered" evidence="1">
    <location>
        <begin position="1"/>
        <end position="39"/>
    </location>
</feature>
<feature type="compositionally biased region" description="Polar residues" evidence="1">
    <location>
        <begin position="1"/>
        <end position="12"/>
    </location>
</feature>
<reference evidence="2" key="2">
    <citation type="journal article" date="2023" name="IMA Fungus">
        <title>Comparative genomic study of the Penicillium genus elucidates a diverse pangenome and 15 lateral gene transfer events.</title>
        <authorList>
            <person name="Petersen C."/>
            <person name="Sorensen T."/>
            <person name="Nielsen M.R."/>
            <person name="Sondergaard T.E."/>
            <person name="Sorensen J.L."/>
            <person name="Fitzpatrick D.A."/>
            <person name="Frisvad J.C."/>
            <person name="Nielsen K.L."/>
        </authorList>
    </citation>
    <scope>NUCLEOTIDE SEQUENCE</scope>
    <source>
        <strain evidence="2">IBT 29495</strain>
    </source>
</reference>
<evidence type="ECO:0000256" key="1">
    <source>
        <dbReference type="SAM" id="MobiDB-lite"/>
    </source>
</evidence>
<comment type="caution">
    <text evidence="2">The sequence shown here is derived from an EMBL/GenBank/DDBJ whole genome shotgun (WGS) entry which is preliminary data.</text>
</comment>
<sequence length="89" mass="9870">MATSALRNQSITLKGMEREKGKGPTRCTGKSAPRTGWEHPIRQAKHERFAQFVWAHTVMGTNEQGLGPVKKYILTPAHLAALIIRYGAD</sequence>
<dbReference type="Proteomes" id="UP001149954">
    <property type="component" value="Unassembled WGS sequence"/>
</dbReference>
<evidence type="ECO:0000313" key="3">
    <source>
        <dbReference type="Proteomes" id="UP001149954"/>
    </source>
</evidence>
<keyword evidence="3" id="KW-1185">Reference proteome</keyword>